<sequence length="170" mass="19155">MTANAPLSITADTHTNRLTIRRSFDAPKALVWDCYTKSELLDQWFAPEPLTARTKSMEFREGGHWHFAMIDPDGAEYWARFDYEAINPTDSYRARDAFSDETGAVNNDMPVSVWDVTFEDTAPQTIVQIVATYESAEAMQSVREMGMEEGMKSCLDRLAALLKTRAASAE</sequence>
<accession>A0A533IB77</accession>
<dbReference type="CDD" id="cd07814">
    <property type="entry name" value="SRPBCC_CalC_Aha1-like"/>
    <property type="match status" value="1"/>
</dbReference>
<dbReference type="EMBL" id="VAFL01000005">
    <property type="protein sequence ID" value="TKW67032.1"/>
    <property type="molecule type" value="Genomic_DNA"/>
</dbReference>
<name>A0A533IB77_PARDE</name>
<dbReference type="Proteomes" id="UP000315344">
    <property type="component" value="Unassembled WGS sequence"/>
</dbReference>
<evidence type="ECO:0000313" key="3">
    <source>
        <dbReference type="EMBL" id="TKW67032.1"/>
    </source>
</evidence>
<evidence type="ECO:0000256" key="1">
    <source>
        <dbReference type="ARBA" id="ARBA00006817"/>
    </source>
</evidence>
<dbReference type="Gene3D" id="3.30.530.20">
    <property type="match status" value="1"/>
</dbReference>
<comment type="similarity">
    <text evidence="1">Belongs to the AHA1 family.</text>
</comment>
<dbReference type="InterPro" id="IPR023393">
    <property type="entry name" value="START-like_dom_sf"/>
</dbReference>
<evidence type="ECO:0000259" key="2">
    <source>
        <dbReference type="Pfam" id="PF08327"/>
    </source>
</evidence>
<comment type="caution">
    <text evidence="3">The sequence shown here is derived from an EMBL/GenBank/DDBJ whole genome shotgun (WGS) entry which is preliminary data.</text>
</comment>
<dbReference type="AlphaFoldDB" id="A0A533IB77"/>
<dbReference type="InterPro" id="IPR013538">
    <property type="entry name" value="ASHA1/2-like_C"/>
</dbReference>
<dbReference type="Pfam" id="PF08327">
    <property type="entry name" value="AHSA1"/>
    <property type="match status" value="1"/>
</dbReference>
<organism evidence="3 4">
    <name type="scientific">Paracoccus denitrificans</name>
    <dbReference type="NCBI Taxonomy" id="266"/>
    <lineage>
        <taxon>Bacteria</taxon>
        <taxon>Pseudomonadati</taxon>
        <taxon>Pseudomonadota</taxon>
        <taxon>Alphaproteobacteria</taxon>
        <taxon>Rhodobacterales</taxon>
        <taxon>Paracoccaceae</taxon>
        <taxon>Paracoccus</taxon>
    </lineage>
</organism>
<reference evidence="3 4" key="1">
    <citation type="journal article" date="2017" name="Nat. Commun.">
        <title>In situ click chemistry generation of cyclooxygenase-2 inhibitors.</title>
        <authorList>
            <person name="Bhardwaj A."/>
            <person name="Kaur J."/>
            <person name="Wuest M."/>
            <person name="Wuest F."/>
        </authorList>
    </citation>
    <scope>NUCLEOTIDE SEQUENCE [LARGE SCALE GENOMIC DNA]</scope>
    <source>
        <strain evidence="3">S2_012_000_R3_94</strain>
    </source>
</reference>
<dbReference type="SUPFAM" id="SSF55961">
    <property type="entry name" value="Bet v1-like"/>
    <property type="match status" value="1"/>
</dbReference>
<evidence type="ECO:0000313" key="4">
    <source>
        <dbReference type="Proteomes" id="UP000315344"/>
    </source>
</evidence>
<feature type="domain" description="Activator of Hsp90 ATPase homologue 1/2-like C-terminal" evidence="2">
    <location>
        <begin position="25"/>
        <end position="163"/>
    </location>
</feature>
<proteinExistence type="inferred from homology"/>
<gene>
    <name evidence="3" type="ORF">DI616_08145</name>
</gene>
<protein>
    <submittedName>
        <fullName evidence="3">SRPBCC domain-containing protein</fullName>
    </submittedName>
</protein>